<dbReference type="AlphaFoldDB" id="A0A0E0RJC5"/>
<reference evidence="2" key="1">
    <citation type="submission" date="2013-06" db="EMBL/GenBank/DDBJ databases">
        <authorList>
            <person name="Zhao Q."/>
        </authorList>
    </citation>
    <scope>NUCLEOTIDE SEQUENCE</scope>
    <source>
        <strain evidence="2">cv. W1943</strain>
    </source>
</reference>
<protein>
    <submittedName>
        <fullName evidence="1">Uncharacterized protein</fullName>
    </submittedName>
</protein>
<proteinExistence type="predicted"/>
<evidence type="ECO:0000313" key="2">
    <source>
        <dbReference type="Proteomes" id="UP000008022"/>
    </source>
</evidence>
<dbReference type="EnsemblPlants" id="ORUFI12G19170.1">
    <property type="protein sequence ID" value="ORUFI12G19170.1"/>
    <property type="gene ID" value="ORUFI12G19170"/>
</dbReference>
<reference evidence="1" key="2">
    <citation type="submission" date="2015-06" db="UniProtKB">
        <authorList>
            <consortium name="EnsemblPlants"/>
        </authorList>
    </citation>
    <scope>IDENTIFICATION</scope>
</reference>
<evidence type="ECO:0000313" key="1">
    <source>
        <dbReference type="EnsemblPlants" id="ORUFI12G19170.1"/>
    </source>
</evidence>
<dbReference type="Gramene" id="ORUFI12G19170.1">
    <property type="protein sequence ID" value="ORUFI12G19170.1"/>
    <property type="gene ID" value="ORUFI12G19170"/>
</dbReference>
<organism evidence="1 2">
    <name type="scientific">Oryza rufipogon</name>
    <name type="common">Brownbeard rice</name>
    <name type="synonym">Asian wild rice</name>
    <dbReference type="NCBI Taxonomy" id="4529"/>
    <lineage>
        <taxon>Eukaryota</taxon>
        <taxon>Viridiplantae</taxon>
        <taxon>Streptophyta</taxon>
        <taxon>Embryophyta</taxon>
        <taxon>Tracheophyta</taxon>
        <taxon>Spermatophyta</taxon>
        <taxon>Magnoliopsida</taxon>
        <taxon>Liliopsida</taxon>
        <taxon>Poales</taxon>
        <taxon>Poaceae</taxon>
        <taxon>BOP clade</taxon>
        <taxon>Oryzoideae</taxon>
        <taxon>Oryzeae</taxon>
        <taxon>Oryzinae</taxon>
        <taxon>Oryza</taxon>
    </lineage>
</organism>
<dbReference type="Proteomes" id="UP000008022">
    <property type="component" value="Unassembled WGS sequence"/>
</dbReference>
<accession>A0A0E0RJC5</accession>
<dbReference type="HOGENOM" id="CLU_971092_0_0_1"/>
<keyword evidence="2" id="KW-1185">Reference proteome</keyword>
<sequence length="287" mass="31971">MQHAHKVFDEMSRREEEWLRGEDELGGSWGLVMAAKRVWGRREMGGGVTWRQQQPPRSLATTMTDEFSGCYMAATATSKVAGDDDDRFKGMKDPLKQITKPNGKYDIGNMTVAEALSGKGSRDEQLLHWTLACIQGWGHTSIWIVEVLSDGAKLTREWKPLLAKSKLTVDNDGPRLGVGTIGLYHLCVTCVAVWWSHQFCFAARSSPVVVQVLRVEDQASGWLYARHGRLRELFKPPSKMISTISTHLDDSFVEIGRFKPSSACPQVASSNVSYMDAAVKTHKGKTI</sequence>
<name>A0A0E0RJC5_ORYRU</name>